<keyword evidence="2" id="KW-1133">Transmembrane helix</keyword>
<dbReference type="KEGG" id="wma:WM2015_1771"/>
<name>A0A0K0XWT1_9GAMM</name>
<dbReference type="OrthoDB" id="5298497at2"/>
<dbReference type="RefSeq" id="WP_049725721.1">
    <property type="nucleotide sequence ID" value="NZ_CP012154.1"/>
</dbReference>
<keyword evidence="2" id="KW-0812">Transmembrane</keyword>
<dbReference type="PANTHER" id="PTHR34351">
    <property type="entry name" value="SLR1927 PROTEIN-RELATED"/>
    <property type="match status" value="1"/>
</dbReference>
<reference evidence="3 4" key="1">
    <citation type="submission" date="2015-07" db="EMBL/GenBank/DDBJ databases">
        <authorList>
            <person name="Noorani M."/>
        </authorList>
    </citation>
    <scope>NUCLEOTIDE SEQUENCE [LARGE SCALE GENOMIC DNA]</scope>
    <source>
        <strain evidence="3 4">KCTC 42284</strain>
    </source>
</reference>
<sequence>MSAVATLRNAVQIRLDRWVKRRARATPPLRLAYRQIFILPTRFGWLLGLLMFGMLLGSLNFNNNLGLLTTFIVAGLALNSMLLAYRNLRGLKIQRCMARPVFAGQPARLRIDLINDEARPRPGLQFECSEAFCEVDLPANASGEAELELPTRARGWMNPGRIGIRTTYPTGLFTGWAWFWPERSILIWPRPAESPPPLPLGQGQESGREVRREPEGESFHSLRNWRQGDPLHRIAWKASQRHQTLLSREFRAEQSDHLMLDLDRAPGRDLEERISVLTAWVLQADQEQLPWTLSAGGQILGPDFGDAHAHRCLDVLAEL</sequence>
<evidence type="ECO:0000313" key="4">
    <source>
        <dbReference type="Proteomes" id="UP000066624"/>
    </source>
</evidence>
<keyword evidence="2" id="KW-0472">Membrane</keyword>
<feature type="region of interest" description="Disordered" evidence="1">
    <location>
        <begin position="193"/>
        <end position="219"/>
    </location>
</feature>
<dbReference type="EMBL" id="CP012154">
    <property type="protein sequence ID" value="AKS42138.1"/>
    <property type="molecule type" value="Genomic_DNA"/>
</dbReference>
<dbReference type="STRING" id="1579979.WM2015_1771"/>
<evidence type="ECO:0000313" key="3">
    <source>
        <dbReference type="EMBL" id="AKS42138.1"/>
    </source>
</evidence>
<evidence type="ECO:0000256" key="1">
    <source>
        <dbReference type="SAM" id="MobiDB-lite"/>
    </source>
</evidence>
<protein>
    <submittedName>
        <fullName evidence="3">Membrane protein</fullName>
    </submittedName>
</protein>
<dbReference type="AlphaFoldDB" id="A0A0K0XWT1"/>
<feature type="transmembrane region" description="Helical" evidence="2">
    <location>
        <begin position="43"/>
        <end position="61"/>
    </location>
</feature>
<proteinExistence type="predicted"/>
<organism evidence="3 4">
    <name type="scientific">Wenzhouxiangella marina</name>
    <dbReference type="NCBI Taxonomy" id="1579979"/>
    <lineage>
        <taxon>Bacteria</taxon>
        <taxon>Pseudomonadati</taxon>
        <taxon>Pseudomonadota</taxon>
        <taxon>Gammaproteobacteria</taxon>
        <taxon>Chromatiales</taxon>
        <taxon>Wenzhouxiangellaceae</taxon>
        <taxon>Wenzhouxiangella</taxon>
    </lineage>
</organism>
<feature type="transmembrane region" description="Helical" evidence="2">
    <location>
        <begin position="67"/>
        <end position="85"/>
    </location>
</feature>
<accession>A0A0K0XWT1</accession>
<dbReference type="Proteomes" id="UP000066624">
    <property type="component" value="Chromosome"/>
</dbReference>
<dbReference type="PANTHER" id="PTHR34351:SF1">
    <property type="entry name" value="SLR1927 PROTEIN"/>
    <property type="match status" value="1"/>
</dbReference>
<keyword evidence="4" id="KW-1185">Reference proteome</keyword>
<evidence type="ECO:0000256" key="2">
    <source>
        <dbReference type="SAM" id="Phobius"/>
    </source>
</evidence>
<gene>
    <name evidence="3" type="ORF">WM2015_1771</name>
</gene>
<feature type="compositionally biased region" description="Basic and acidic residues" evidence="1">
    <location>
        <begin position="206"/>
        <end position="219"/>
    </location>
</feature>